<keyword evidence="5" id="KW-1185">Reference proteome</keyword>
<reference evidence="3" key="2">
    <citation type="submission" date="2014-07" db="EMBL/GenBank/DDBJ databases">
        <title>Initial genome analysis of the psychrotolerant acidophile Acidithiobacillus ferrivorans CF27: insights into iron and sulfur oxidation pathways and into biofilm formation.</title>
        <authorList>
            <person name="Talla E."/>
            <person name="Hedrich S."/>
            <person name="Mangenot S."/>
            <person name="Ji B."/>
            <person name="Johnson D.B."/>
            <person name="Barbe V."/>
            <person name="Bonnefoy V."/>
        </authorList>
    </citation>
    <scope>NUCLEOTIDE SEQUENCE [LARGE SCALE GENOMIC DNA]</scope>
    <source>
        <strain evidence="3">CF27</strain>
    </source>
</reference>
<dbReference type="EMBL" id="LT841305">
    <property type="protein sequence ID" value="SMH67458.1"/>
    <property type="molecule type" value="Genomic_DNA"/>
</dbReference>
<evidence type="ECO:0000313" key="3">
    <source>
        <dbReference type="EMBL" id="CDQ08931.1"/>
    </source>
</evidence>
<name>A0A060UKN8_9PROT</name>
<proteinExistence type="predicted"/>
<evidence type="ECO:0000313" key="5">
    <source>
        <dbReference type="Proteomes" id="UP000193925"/>
    </source>
</evidence>
<feature type="signal peptide" evidence="2">
    <location>
        <begin position="1"/>
        <end position="21"/>
    </location>
</feature>
<reference evidence="3" key="1">
    <citation type="submission" date="2014-03" db="EMBL/GenBank/DDBJ databases">
        <authorList>
            <person name="Genoscope - CEA"/>
        </authorList>
    </citation>
    <scope>NUCLEOTIDE SEQUENCE [LARGE SCALE GENOMIC DNA]</scope>
    <source>
        <strain evidence="3">CF27</strain>
    </source>
</reference>
<feature type="region of interest" description="Disordered" evidence="1">
    <location>
        <begin position="30"/>
        <end position="53"/>
    </location>
</feature>
<organism evidence="3">
    <name type="scientific">Acidithiobacillus ferrivorans</name>
    <dbReference type="NCBI Taxonomy" id="160808"/>
    <lineage>
        <taxon>Bacteria</taxon>
        <taxon>Pseudomonadati</taxon>
        <taxon>Pseudomonadota</taxon>
        <taxon>Acidithiobacillia</taxon>
        <taxon>Acidithiobacillales</taxon>
        <taxon>Acidithiobacillaceae</taxon>
        <taxon>Acidithiobacillus</taxon>
    </lineage>
</organism>
<evidence type="ECO:0000313" key="4">
    <source>
        <dbReference type="EMBL" id="SMH67458.1"/>
    </source>
</evidence>
<keyword evidence="2" id="KW-0732">Signal</keyword>
<gene>
    <name evidence="3" type="ORF">AFERRI_130007</name>
    <name evidence="4" type="ORF">AFERRI_50659</name>
</gene>
<evidence type="ECO:0000256" key="1">
    <source>
        <dbReference type="SAM" id="MobiDB-lite"/>
    </source>
</evidence>
<dbReference type="AlphaFoldDB" id="A0A060UKN8"/>
<feature type="chain" id="PRO_5001588248" description="Lipoprotein" evidence="2">
    <location>
        <begin position="22"/>
        <end position="228"/>
    </location>
</feature>
<sequence length="228" mass="23391">MGWMQWSVLTVGGVLVLTACATTTTNGMAPQPQGVASSHPALAAAPLPSAPAARSPLEHRAPVVLPQVAPAVVSPSVTYSSTVVPLTPLAAMPSIPSTTTIPAVPSVAQTLSGAKISFSGEWQADMTKARQDSARCAAMSSAPQTACWQGVSHWAQKRAARYQSLSAQATGAQAQQMQSAAKFFGVTSEWASACGALTSQQCAESPLIGKMQQWKASVGISGTTTPMP</sequence>
<reference evidence="4 5" key="3">
    <citation type="submission" date="2017-03" db="EMBL/GenBank/DDBJ databases">
        <authorList>
            <person name="Regsiter A."/>
            <person name="William W."/>
        </authorList>
    </citation>
    <scope>NUCLEOTIDE SEQUENCE [LARGE SCALE GENOMIC DNA]</scope>
    <source>
        <strain evidence="4">PRJEB5721</strain>
    </source>
</reference>
<dbReference type="RefSeq" id="WP_035191277.1">
    <property type="nucleotide sequence ID" value="NZ_CCCS020000005.1"/>
</dbReference>
<dbReference type="Proteomes" id="UP000193925">
    <property type="component" value="Chromosome AFERRI"/>
</dbReference>
<feature type="compositionally biased region" description="Low complexity" evidence="1">
    <location>
        <begin position="36"/>
        <end position="53"/>
    </location>
</feature>
<dbReference type="EMBL" id="CCCS020000005">
    <property type="protein sequence ID" value="CDQ08931.1"/>
    <property type="molecule type" value="Genomic_DNA"/>
</dbReference>
<protein>
    <recommendedName>
        <fullName evidence="6">Lipoprotein</fullName>
    </recommendedName>
</protein>
<evidence type="ECO:0000256" key="2">
    <source>
        <dbReference type="SAM" id="SignalP"/>
    </source>
</evidence>
<evidence type="ECO:0008006" key="6">
    <source>
        <dbReference type="Google" id="ProtNLM"/>
    </source>
</evidence>
<accession>A0A060UKN8</accession>